<proteinExistence type="predicted"/>
<accession>A0A0F9LDZ6</accession>
<dbReference type="EMBL" id="LAZR01012669">
    <property type="protein sequence ID" value="KKM25665.1"/>
    <property type="molecule type" value="Genomic_DNA"/>
</dbReference>
<protein>
    <submittedName>
        <fullName evidence="1">Uncharacterized protein</fullName>
    </submittedName>
</protein>
<sequence length="71" mass="7817">MTDEPKDGIEQAKLLAISAQTEQAMAGIVTFTELLGAYFKGLIQQGFLREEALDLAVEYQNALLGMPKEKE</sequence>
<evidence type="ECO:0000313" key="1">
    <source>
        <dbReference type="EMBL" id="KKM25665.1"/>
    </source>
</evidence>
<reference evidence="1" key="1">
    <citation type="journal article" date="2015" name="Nature">
        <title>Complex archaea that bridge the gap between prokaryotes and eukaryotes.</title>
        <authorList>
            <person name="Spang A."/>
            <person name="Saw J.H."/>
            <person name="Jorgensen S.L."/>
            <person name="Zaremba-Niedzwiedzka K."/>
            <person name="Martijn J."/>
            <person name="Lind A.E."/>
            <person name="van Eijk R."/>
            <person name="Schleper C."/>
            <person name="Guy L."/>
            <person name="Ettema T.J."/>
        </authorList>
    </citation>
    <scope>NUCLEOTIDE SEQUENCE</scope>
</reference>
<organism evidence="1">
    <name type="scientific">marine sediment metagenome</name>
    <dbReference type="NCBI Taxonomy" id="412755"/>
    <lineage>
        <taxon>unclassified sequences</taxon>
        <taxon>metagenomes</taxon>
        <taxon>ecological metagenomes</taxon>
    </lineage>
</organism>
<name>A0A0F9LDZ6_9ZZZZ</name>
<dbReference type="AlphaFoldDB" id="A0A0F9LDZ6"/>
<comment type="caution">
    <text evidence="1">The sequence shown here is derived from an EMBL/GenBank/DDBJ whole genome shotgun (WGS) entry which is preliminary data.</text>
</comment>
<gene>
    <name evidence="1" type="ORF">LCGC14_1592650</name>
</gene>